<dbReference type="SMART" id="SM00849">
    <property type="entry name" value="Lactamase_B"/>
    <property type="match status" value="1"/>
</dbReference>
<gene>
    <name evidence="2" type="ORF">Cba03nite_15660</name>
</gene>
<reference evidence="2 3" key="1">
    <citation type="submission" date="2021-01" db="EMBL/GenBank/DDBJ databases">
        <title>Whole genome shotgun sequence of Catellatospora bangladeshensis NBRC 107357.</title>
        <authorList>
            <person name="Komaki H."/>
            <person name="Tamura T."/>
        </authorList>
    </citation>
    <scope>NUCLEOTIDE SEQUENCE [LARGE SCALE GENOMIC DNA]</scope>
    <source>
        <strain evidence="2 3">NBRC 107357</strain>
    </source>
</reference>
<dbReference type="InterPro" id="IPR050114">
    <property type="entry name" value="UPF0173_UPF0282_UlaG_hydrolase"/>
</dbReference>
<feature type="domain" description="Metallo-beta-lactamase" evidence="1">
    <location>
        <begin position="7"/>
        <end position="177"/>
    </location>
</feature>
<evidence type="ECO:0000313" key="3">
    <source>
        <dbReference type="Proteomes" id="UP000601223"/>
    </source>
</evidence>
<evidence type="ECO:0000313" key="2">
    <source>
        <dbReference type="EMBL" id="GIF80217.1"/>
    </source>
</evidence>
<proteinExistence type="predicted"/>
<dbReference type="Pfam" id="PF12706">
    <property type="entry name" value="Lactamase_B_2"/>
    <property type="match status" value="1"/>
</dbReference>
<dbReference type="InterPro" id="IPR001279">
    <property type="entry name" value="Metallo-B-lactamas"/>
</dbReference>
<accession>A0A8J3NGC8</accession>
<keyword evidence="3" id="KW-1185">Reference proteome</keyword>
<dbReference type="SUPFAM" id="SSF56281">
    <property type="entry name" value="Metallo-hydrolase/oxidoreductase"/>
    <property type="match status" value="1"/>
</dbReference>
<dbReference type="Proteomes" id="UP000601223">
    <property type="component" value="Unassembled WGS sequence"/>
</dbReference>
<dbReference type="AlphaFoldDB" id="A0A8J3NGC8"/>
<dbReference type="Gene3D" id="3.60.15.10">
    <property type="entry name" value="Ribonuclease Z/Hydroxyacylglutathione hydrolase-like"/>
    <property type="match status" value="1"/>
</dbReference>
<dbReference type="PANTHER" id="PTHR43546:SF3">
    <property type="entry name" value="UPF0173 METAL-DEPENDENT HYDROLASE MJ1163"/>
    <property type="match status" value="1"/>
</dbReference>
<dbReference type="PANTHER" id="PTHR43546">
    <property type="entry name" value="UPF0173 METAL-DEPENDENT HYDROLASE MJ1163-RELATED"/>
    <property type="match status" value="1"/>
</dbReference>
<protein>
    <submittedName>
        <fullName evidence="2">MBL fold metallo-hydrolase</fullName>
    </submittedName>
</protein>
<sequence length="213" mass="23005">MQLIKFTHACVRLEDGARRLLIDPGVWTEPAAYEGVTDILVTHEHYDHVDFAHLESLLKSRELRVYAPAAVRDVAAAEDAPAVAAAITPVATGDAFTAGGFAVNAVGGAHAEIYDGLPGCANLGYVVEGVYHPGDSFFVPEQPVTTLLVPAGAPWFKLREALDFTRAVAPARAFPIHDRMLSPDVGYDNFDRWMGFKGDTDYARIPLGEAITL</sequence>
<organism evidence="2 3">
    <name type="scientific">Catellatospora bangladeshensis</name>
    <dbReference type="NCBI Taxonomy" id="310355"/>
    <lineage>
        <taxon>Bacteria</taxon>
        <taxon>Bacillati</taxon>
        <taxon>Actinomycetota</taxon>
        <taxon>Actinomycetes</taxon>
        <taxon>Micromonosporales</taxon>
        <taxon>Micromonosporaceae</taxon>
        <taxon>Catellatospora</taxon>
    </lineage>
</organism>
<dbReference type="RefSeq" id="WP_203743582.1">
    <property type="nucleotide sequence ID" value="NZ_BONF01000009.1"/>
</dbReference>
<name>A0A8J3NGC8_9ACTN</name>
<dbReference type="EMBL" id="BONF01000009">
    <property type="protein sequence ID" value="GIF80217.1"/>
    <property type="molecule type" value="Genomic_DNA"/>
</dbReference>
<comment type="caution">
    <text evidence="2">The sequence shown here is derived from an EMBL/GenBank/DDBJ whole genome shotgun (WGS) entry which is preliminary data.</text>
</comment>
<evidence type="ECO:0000259" key="1">
    <source>
        <dbReference type="SMART" id="SM00849"/>
    </source>
</evidence>
<dbReference type="InterPro" id="IPR036866">
    <property type="entry name" value="RibonucZ/Hydroxyglut_hydro"/>
</dbReference>